<dbReference type="PATRIC" id="fig|547559.17.peg.625"/>
<comment type="caution">
    <text evidence="1">The sequence shown here is derived from an EMBL/GenBank/DDBJ whole genome shotgun (WGS) entry which is preliminary data.</text>
</comment>
<evidence type="ECO:0000313" key="1">
    <source>
        <dbReference type="EMBL" id="ELY32946.1"/>
    </source>
</evidence>
<organism evidence="1 2">
    <name type="scientific">Natrialba magadii (strain ATCC 43099 / DSM 3394 / CCM 3739 / CIP 104546 / IAM 13178 / JCM 8861 / NBRC 102185 / NCIMB 2190 / MS3)</name>
    <name type="common">Natronobacterium magadii</name>
    <dbReference type="NCBI Taxonomy" id="547559"/>
    <lineage>
        <taxon>Archaea</taxon>
        <taxon>Methanobacteriati</taxon>
        <taxon>Methanobacteriota</taxon>
        <taxon>Stenosarchaea group</taxon>
        <taxon>Halobacteria</taxon>
        <taxon>Halobacteriales</taxon>
        <taxon>Natrialbaceae</taxon>
        <taxon>Natrialba</taxon>
    </lineage>
</organism>
<dbReference type="EMBL" id="AOHS01000011">
    <property type="protein sequence ID" value="ELY32946.1"/>
    <property type="molecule type" value="Genomic_DNA"/>
</dbReference>
<sequence length="66" mass="7459">MFECGVGWIQIRVGLRLRGRVYPDTVVKHPHSQLDKSGKLDQLDQPTLPTNSNHCQIVLEDTRTCG</sequence>
<proteinExistence type="predicted"/>
<reference evidence="1 2" key="1">
    <citation type="journal article" date="2014" name="PLoS Genet.">
        <title>Phylogenetically driven sequencing of extremely halophilic archaea reveals strategies for static and dynamic osmo-response.</title>
        <authorList>
            <person name="Becker E.A."/>
            <person name="Seitzer P.M."/>
            <person name="Tritt A."/>
            <person name="Larsen D."/>
            <person name="Krusor M."/>
            <person name="Yao A.I."/>
            <person name="Wu D."/>
            <person name="Madern D."/>
            <person name="Eisen J.A."/>
            <person name="Darling A.E."/>
            <person name="Facciotti M.T."/>
        </authorList>
    </citation>
    <scope>NUCLEOTIDE SEQUENCE [LARGE SCALE GENOMIC DNA]</scope>
    <source>
        <strain evidence="2">ATCC 43099 / DSM 3394 / CCM 3739 / CIP 104546 / IAM 13178 / JCM 8861 / NBRC 102185 / NCIMB 2190 / MS3</strain>
    </source>
</reference>
<evidence type="ECO:0000313" key="2">
    <source>
        <dbReference type="Proteomes" id="UP000011543"/>
    </source>
</evidence>
<protein>
    <submittedName>
        <fullName evidence="1">Uncharacterized protein</fullName>
    </submittedName>
</protein>
<name>L9V7I8_NATMM</name>
<dbReference type="AlphaFoldDB" id="L9V7I8"/>
<accession>L9V7I8</accession>
<gene>
    <name evidence="1" type="ORF">C500_03279</name>
</gene>
<dbReference type="Proteomes" id="UP000011543">
    <property type="component" value="Unassembled WGS sequence"/>
</dbReference>